<dbReference type="GO" id="GO:0042742">
    <property type="term" value="P:defense response to bacterium"/>
    <property type="evidence" value="ECO:0007669"/>
    <property type="project" value="UniProtKB-KW"/>
</dbReference>
<evidence type="ECO:0000313" key="7">
    <source>
        <dbReference type="EMBL" id="RON15522.1"/>
    </source>
</evidence>
<evidence type="ECO:0000259" key="6">
    <source>
        <dbReference type="Pfam" id="PF06958"/>
    </source>
</evidence>
<dbReference type="GO" id="GO:0030153">
    <property type="term" value="P:bacteriocin immunity"/>
    <property type="evidence" value="ECO:0007669"/>
    <property type="project" value="UniProtKB-KW"/>
</dbReference>
<keyword evidence="5" id="KW-0078">Bacteriocin</keyword>
<evidence type="ECO:0000313" key="8">
    <source>
        <dbReference type="Proteomes" id="UP000285636"/>
    </source>
</evidence>
<organism evidence="7 8">
    <name type="scientific">Pseudomonas brassicacearum</name>
    <dbReference type="NCBI Taxonomy" id="930166"/>
    <lineage>
        <taxon>Bacteria</taxon>
        <taxon>Pseudomonadati</taxon>
        <taxon>Pseudomonadota</taxon>
        <taxon>Gammaproteobacteria</taxon>
        <taxon>Pseudomonadales</taxon>
        <taxon>Pseudomonadaceae</taxon>
        <taxon>Pseudomonas</taxon>
    </lineage>
</organism>
<dbReference type="Proteomes" id="UP000285636">
    <property type="component" value="Unassembled WGS sequence"/>
</dbReference>
<evidence type="ECO:0000256" key="5">
    <source>
        <dbReference type="ARBA" id="ARBA00023048"/>
    </source>
</evidence>
<evidence type="ECO:0000256" key="3">
    <source>
        <dbReference type="ARBA" id="ARBA00023022"/>
    </source>
</evidence>
<dbReference type="PRINTS" id="PR01299">
    <property type="entry name" value="PYOCIN"/>
</dbReference>
<dbReference type="InterPro" id="IPR016128">
    <property type="entry name" value="Pyosin/cloacin_T_dom"/>
</dbReference>
<evidence type="ECO:0000256" key="4">
    <source>
        <dbReference type="ARBA" id="ARBA00023025"/>
    </source>
</evidence>
<dbReference type="GO" id="GO:0031640">
    <property type="term" value="P:killing of cells of another organism"/>
    <property type="evidence" value="ECO:0007669"/>
    <property type="project" value="UniProtKB-KW"/>
</dbReference>
<dbReference type="SUPFAM" id="SSF47345">
    <property type="entry name" value="Colicin E immunity proteins"/>
    <property type="match status" value="1"/>
</dbReference>
<protein>
    <submittedName>
        <fullName evidence="7">Colicin immunity protein</fullName>
    </submittedName>
</protein>
<evidence type="ECO:0000256" key="1">
    <source>
        <dbReference type="ARBA" id="ARBA00009346"/>
    </source>
</evidence>
<dbReference type="InterPro" id="IPR000290">
    <property type="entry name" value="Colicin_pyocin"/>
</dbReference>
<evidence type="ECO:0000256" key="2">
    <source>
        <dbReference type="ARBA" id="ARBA00022529"/>
    </source>
</evidence>
<proteinExistence type="inferred from homology"/>
<dbReference type="Gene3D" id="1.10.1200.20">
    <property type="entry name" value="Colicin E immunity protein"/>
    <property type="match status" value="1"/>
</dbReference>
<reference evidence="7 8" key="1">
    <citation type="submission" date="2016-10" db="EMBL/GenBank/DDBJ databases">
        <title>Comparative genome analysis of multiple Pseudomonas spp. focuses on biocontrol and plant growth promoting traits.</title>
        <authorList>
            <person name="Tao X.-Y."/>
            <person name="Taylor C.G."/>
        </authorList>
    </citation>
    <scope>NUCLEOTIDE SEQUENCE [LARGE SCALE GENOMIC DNA]</scope>
    <source>
        <strain evidence="7 8">38D7</strain>
    </source>
</reference>
<comment type="similarity">
    <text evidence="1">Belongs to the colicins ColE2/ColE8/ColE9 and pyocins S1/S2 family.</text>
</comment>
<keyword evidence="4" id="KW-0079">Bacteriocin immunity</keyword>
<accession>A0A423HQR1</accession>
<name>A0A423HQR1_9PSED</name>
<comment type="caution">
    <text evidence="7">The sequence shown here is derived from an EMBL/GenBank/DDBJ whole genome shotgun (WGS) entry which is preliminary data.</text>
</comment>
<dbReference type="RefSeq" id="WP_123436222.1">
    <property type="nucleotide sequence ID" value="NZ_MOBK01000017.1"/>
</dbReference>
<keyword evidence="3" id="KW-0044">Antibiotic</keyword>
<dbReference type="SUPFAM" id="SSF69369">
    <property type="entry name" value="Cloacin translocation domain"/>
    <property type="match status" value="1"/>
</dbReference>
<dbReference type="InterPro" id="IPR035900">
    <property type="entry name" value="Colicin_E_sf"/>
</dbReference>
<gene>
    <name evidence="7" type="ORF">BK660_27525</name>
</gene>
<feature type="domain" description="Pyosin/cloacin translocation" evidence="6">
    <location>
        <begin position="360"/>
        <end position="497"/>
    </location>
</feature>
<sequence length="514" mass="57459">MELKAALKDYTEPEFQTLVNRIWAVDMPKRGHDQLINHFDRIVGHPEGADLLFYSRDEYNSNSPEWVVGYVKQWWQQHGVPAFKGQSAAVTAPMTYVPLSPAQMAQQRALLSLAGVQRIVAELAVSEQVIETALGLLEQRIKHLHDQQVNEVNTIEREASLRALEVAEYEARKAAHQYGYWKSSIEFTKSAALRDVTDARSDQAQWQSIAQQISATHERYAGNLIAINQRLLRLQVQAEALLVLAQARLVHQRHKEGVGPTQAPGLLVAYLAFAKVRPSILLNGALSQPLETHWVALQKSIRSAMAEFTWQLTNETATLTGQYAAVLRFEFVSRAETEMYGLSVPLAELHPIEGQDWQGLAKSKAEIDMRFRMNSGSYSVPHGTLSRGLRQIQTLLQIALRPTNGTKVRVREAIWDDQLNAFCFTTDAAVPVTVSWVSPDVLETPADLAPASESKLGFLVSAPVPVLDVINDIESVQFDDYVVVFPSNSGLDPLYVMFRDKREYPVIAIAEITP</sequence>
<dbReference type="CDD" id="cd16363">
    <property type="entry name" value="Col_Im_like"/>
    <property type="match status" value="1"/>
</dbReference>
<dbReference type="EMBL" id="MOBK01000017">
    <property type="protein sequence ID" value="RON15522.1"/>
    <property type="molecule type" value="Genomic_DNA"/>
</dbReference>
<dbReference type="Pfam" id="PF01320">
    <property type="entry name" value="Colicin_Pyocin"/>
    <property type="match status" value="1"/>
</dbReference>
<dbReference type="Pfam" id="PF06958">
    <property type="entry name" value="Pyocin_S"/>
    <property type="match status" value="1"/>
</dbReference>
<keyword evidence="2" id="KW-0929">Antimicrobial</keyword>
<dbReference type="InterPro" id="IPR036302">
    <property type="entry name" value="Pyosin/cloacin_T_dom_sf"/>
</dbReference>
<dbReference type="AlphaFoldDB" id="A0A423HQR1"/>
<dbReference type="GO" id="GO:0015643">
    <property type="term" value="F:toxic substance binding"/>
    <property type="evidence" value="ECO:0007669"/>
    <property type="project" value="InterPro"/>
</dbReference>